<name>A0A1C3TMT6_XANCT</name>
<dbReference type="SUPFAM" id="SSF52047">
    <property type="entry name" value="RNI-like"/>
    <property type="match status" value="1"/>
</dbReference>
<dbReference type="InterPro" id="IPR048490">
    <property type="entry name" value="XopL_C"/>
</dbReference>
<dbReference type="RefSeq" id="WP_003481141.1">
    <property type="nucleotide sequence ID" value="NZ_LT604072.1"/>
</dbReference>
<feature type="domain" description="Type III effector Xcv3220-like C-terminal" evidence="4">
    <location>
        <begin position="384"/>
        <end position="539"/>
    </location>
</feature>
<feature type="compositionally biased region" description="Basic and acidic residues" evidence="3">
    <location>
        <begin position="84"/>
        <end position="100"/>
    </location>
</feature>
<dbReference type="Proteomes" id="UP000093071">
    <property type="component" value="Chromosome I"/>
</dbReference>
<organism evidence="6 7">
    <name type="scientific">Xanthomonas translucens pv. translucens DSM 18974</name>
    <dbReference type="NCBI Taxonomy" id="1261556"/>
    <lineage>
        <taxon>Bacteria</taxon>
        <taxon>Pseudomonadati</taxon>
        <taxon>Pseudomonadota</taxon>
        <taxon>Gammaproteobacteria</taxon>
        <taxon>Lysobacterales</taxon>
        <taxon>Lysobacteraceae</taxon>
        <taxon>Xanthomonas</taxon>
        <taxon>Xanthomonas translucens group</taxon>
    </lineage>
</organism>
<evidence type="ECO:0000313" key="6">
    <source>
        <dbReference type="EMBL" id="SCB04457.1"/>
    </source>
</evidence>
<protein>
    <submittedName>
        <fullName evidence="6">Putative type III effector protein XopL class</fullName>
    </submittedName>
</protein>
<keyword evidence="2" id="KW-0677">Repeat</keyword>
<dbReference type="SMART" id="SM00369">
    <property type="entry name" value="LRR_TYP"/>
    <property type="match status" value="3"/>
</dbReference>
<dbReference type="Gene3D" id="3.80.10.10">
    <property type="entry name" value="Ribonuclease Inhibitor"/>
    <property type="match status" value="1"/>
</dbReference>
<dbReference type="PATRIC" id="fig|1261556.5.peg.1778"/>
<dbReference type="NCBIfam" id="NF041351">
    <property type="entry name" value="XopL"/>
    <property type="match status" value="1"/>
</dbReference>
<dbReference type="InterPro" id="IPR032675">
    <property type="entry name" value="LRR_dom_sf"/>
</dbReference>
<dbReference type="GO" id="GO:0005737">
    <property type="term" value="C:cytoplasm"/>
    <property type="evidence" value="ECO:0007669"/>
    <property type="project" value="TreeGrafter"/>
</dbReference>
<dbReference type="PANTHER" id="PTHR48051:SF1">
    <property type="entry name" value="RAS SUPPRESSOR PROTEIN 1"/>
    <property type="match status" value="1"/>
</dbReference>
<keyword evidence="1" id="KW-0433">Leucine-rich repeat</keyword>
<feature type="region of interest" description="Disordered" evidence="3">
    <location>
        <begin position="1"/>
        <end position="101"/>
    </location>
</feature>
<dbReference type="SMR" id="A0A1C3TMT6"/>
<feature type="domain" description="Disease resistance R13L4/SHOC-2-like LRR" evidence="5">
    <location>
        <begin position="136"/>
        <end position="197"/>
    </location>
</feature>
<dbReference type="EMBL" id="LT604072">
    <property type="protein sequence ID" value="SCB04457.1"/>
    <property type="molecule type" value="Genomic_DNA"/>
</dbReference>
<evidence type="ECO:0000256" key="2">
    <source>
        <dbReference type="ARBA" id="ARBA00022737"/>
    </source>
</evidence>
<dbReference type="InterPro" id="IPR050216">
    <property type="entry name" value="LRR_domain-containing"/>
</dbReference>
<dbReference type="Pfam" id="PF20817">
    <property type="entry name" value="XopL_C"/>
    <property type="match status" value="1"/>
</dbReference>
<dbReference type="Pfam" id="PF23598">
    <property type="entry name" value="LRR_14"/>
    <property type="match status" value="1"/>
</dbReference>
<evidence type="ECO:0000256" key="3">
    <source>
        <dbReference type="SAM" id="MobiDB-lite"/>
    </source>
</evidence>
<dbReference type="InterPro" id="IPR001611">
    <property type="entry name" value="Leu-rich_rpt"/>
</dbReference>
<dbReference type="AlphaFoldDB" id="A0A1C3TMT6"/>
<dbReference type="InterPro" id="IPR003591">
    <property type="entry name" value="Leu-rich_rpt_typical-subtyp"/>
</dbReference>
<reference evidence="7" key="1">
    <citation type="submission" date="2016-07" db="EMBL/GenBank/DDBJ databases">
        <authorList>
            <person name="Jaenicke Sebastian"/>
        </authorList>
    </citation>
    <scope>NUCLEOTIDE SEQUENCE [LARGE SCALE GENOMIC DNA]</scope>
</reference>
<dbReference type="PROSITE" id="PS51450">
    <property type="entry name" value="LRR"/>
    <property type="match status" value="1"/>
</dbReference>
<evidence type="ECO:0000259" key="5">
    <source>
        <dbReference type="Pfam" id="PF23598"/>
    </source>
</evidence>
<evidence type="ECO:0000259" key="4">
    <source>
        <dbReference type="Pfam" id="PF20817"/>
    </source>
</evidence>
<evidence type="ECO:0000256" key="1">
    <source>
        <dbReference type="ARBA" id="ARBA00022614"/>
    </source>
</evidence>
<dbReference type="InterPro" id="IPR055414">
    <property type="entry name" value="LRR_R13L4/SHOC2-like"/>
</dbReference>
<proteinExistence type="predicted"/>
<dbReference type="PANTHER" id="PTHR48051">
    <property type="match status" value="1"/>
</dbReference>
<evidence type="ECO:0000313" key="7">
    <source>
        <dbReference type="Proteomes" id="UP000093071"/>
    </source>
</evidence>
<accession>A0A1C3TMT6</accession>
<sequence>MRPINLARTPQTPAEIPQHAESSTSAAPGERTPPLDQTRRTSGLLGGLFRCLPGRRARHPSTLPQRDEGPADPFQSHVLPQLDSGERARSQSLHRAESDPRVASQEAAALLELATFSNATSLNIERIQLPRLPEQTFRLSHLQTMVIRETGLEELPESIGDLTNLRTLTLSHNPISALPASISGLEQLLELSVISCPNLSELPKDLAIRNASGQRVGLVKLQTLELSNTGVRSLPRSLRYMKDLKEIKITDSPLDGLDSSIHGLPKLEKLDLSGCKELERYPRIVQALAPLKKIILRNCSKLSSLPHDIHRLSQLQELDLRGCDNLRALPVSIFRLPADCTILVPPRLQNQLNRLRSLRPEALPARMAAGASSYAATSSNRGAQEQARKRIDDTAHSLLDMVLNERNPFVAGAPFFIRQERSDETFATLGGVSSIAMMLDESKSPYFLQKLARMAQSLRERAINSGTEASDLDAATNDWKALKNSHLGIVDENGEYIFRGDSEINIVNLSKAVQMWRSREMLVLEDPGDREHFPEISLHIPDEVHEAHEDAGND</sequence>
<gene>
    <name evidence="6" type="ORF">BN444_03865</name>
</gene>